<comment type="caution">
    <text evidence="1">The sequence shown here is derived from an EMBL/GenBank/DDBJ whole genome shotgun (WGS) entry which is preliminary data.</text>
</comment>
<proteinExistence type="predicted"/>
<protein>
    <submittedName>
        <fullName evidence="1">Uncharacterized protein</fullName>
    </submittedName>
</protein>
<sequence>MEPFPYFCVYDFEAILEAENMGQAYEKHQFKRLDVGNLRFLDSLAFLPASLDALVQDLRSKGLENLCCLKQAFPQHVLRLLSLVGVQTLQKSMFFDFPRLYLWPAVQEVWKSEQDLMIQAAQGEKLCLAGDGRAVSPVHSADFGTYTLMDVTRNRVFHIELVKAHEVLRKWKSTINRHLYWCARTSDGDGDLVLAKWKSIMRHVIDVHIHQDPLHPACAHGDIGNRKWLEEGKPSRGTCCSYLYLKISHFCTGTETFRRLESVLMPAHLLRDIPRISPKEQTYALKSFHGILVHFAPKSSKFKYEGMLAR</sequence>
<name>A0AC60PBQ2_IXOPE</name>
<organism evidence="1 2">
    <name type="scientific">Ixodes persulcatus</name>
    <name type="common">Taiga tick</name>
    <dbReference type="NCBI Taxonomy" id="34615"/>
    <lineage>
        <taxon>Eukaryota</taxon>
        <taxon>Metazoa</taxon>
        <taxon>Ecdysozoa</taxon>
        <taxon>Arthropoda</taxon>
        <taxon>Chelicerata</taxon>
        <taxon>Arachnida</taxon>
        <taxon>Acari</taxon>
        <taxon>Parasitiformes</taxon>
        <taxon>Ixodida</taxon>
        <taxon>Ixodoidea</taxon>
        <taxon>Ixodidae</taxon>
        <taxon>Ixodinae</taxon>
        <taxon>Ixodes</taxon>
    </lineage>
</organism>
<evidence type="ECO:0000313" key="1">
    <source>
        <dbReference type="EMBL" id="KAG0416661.1"/>
    </source>
</evidence>
<evidence type="ECO:0000313" key="2">
    <source>
        <dbReference type="Proteomes" id="UP000805193"/>
    </source>
</evidence>
<gene>
    <name evidence="1" type="ORF">HPB47_006233</name>
</gene>
<keyword evidence="2" id="KW-1185">Reference proteome</keyword>
<dbReference type="Proteomes" id="UP000805193">
    <property type="component" value="Unassembled WGS sequence"/>
</dbReference>
<dbReference type="EMBL" id="JABSTQ010010931">
    <property type="protein sequence ID" value="KAG0416661.1"/>
    <property type="molecule type" value="Genomic_DNA"/>
</dbReference>
<reference evidence="1 2" key="1">
    <citation type="journal article" date="2020" name="Cell">
        <title>Large-Scale Comparative Analyses of Tick Genomes Elucidate Their Genetic Diversity and Vector Capacities.</title>
        <authorList>
            <consortium name="Tick Genome and Microbiome Consortium (TIGMIC)"/>
            <person name="Jia N."/>
            <person name="Wang J."/>
            <person name="Shi W."/>
            <person name="Du L."/>
            <person name="Sun Y."/>
            <person name="Zhan W."/>
            <person name="Jiang J.F."/>
            <person name="Wang Q."/>
            <person name="Zhang B."/>
            <person name="Ji P."/>
            <person name="Bell-Sakyi L."/>
            <person name="Cui X.M."/>
            <person name="Yuan T.T."/>
            <person name="Jiang B.G."/>
            <person name="Yang W.F."/>
            <person name="Lam T.T."/>
            <person name="Chang Q.C."/>
            <person name="Ding S.J."/>
            <person name="Wang X.J."/>
            <person name="Zhu J.G."/>
            <person name="Ruan X.D."/>
            <person name="Zhao L."/>
            <person name="Wei J.T."/>
            <person name="Ye R.Z."/>
            <person name="Que T.C."/>
            <person name="Du C.H."/>
            <person name="Zhou Y.H."/>
            <person name="Cheng J.X."/>
            <person name="Dai P.F."/>
            <person name="Guo W.B."/>
            <person name="Han X.H."/>
            <person name="Huang E.J."/>
            <person name="Li L.F."/>
            <person name="Wei W."/>
            <person name="Gao Y.C."/>
            <person name="Liu J.Z."/>
            <person name="Shao H.Z."/>
            <person name="Wang X."/>
            <person name="Wang C.C."/>
            <person name="Yang T.C."/>
            <person name="Huo Q.B."/>
            <person name="Li W."/>
            <person name="Chen H.Y."/>
            <person name="Chen S.E."/>
            <person name="Zhou L.G."/>
            <person name="Ni X.B."/>
            <person name="Tian J.H."/>
            <person name="Sheng Y."/>
            <person name="Liu T."/>
            <person name="Pan Y.S."/>
            <person name="Xia L.Y."/>
            <person name="Li J."/>
            <person name="Zhao F."/>
            <person name="Cao W.C."/>
        </authorList>
    </citation>
    <scope>NUCLEOTIDE SEQUENCE [LARGE SCALE GENOMIC DNA]</scope>
    <source>
        <strain evidence="1">Iper-2018</strain>
    </source>
</reference>
<accession>A0AC60PBQ2</accession>